<dbReference type="EMBL" id="HG316470">
    <property type="protein sequence ID" value="CDF91994.1"/>
    <property type="molecule type" value="Genomic_DNA"/>
</dbReference>
<accession>A0A8J2TD13</accession>
<keyword evidence="1" id="KW-0472">Membrane</keyword>
<evidence type="ECO:0000313" key="3">
    <source>
        <dbReference type="Proteomes" id="UP000019375"/>
    </source>
</evidence>
<keyword evidence="1" id="KW-1133">Transmembrane helix</keyword>
<gene>
    <name evidence="2" type="ORF">BN860_00672g</name>
</gene>
<evidence type="ECO:0000256" key="1">
    <source>
        <dbReference type="SAM" id="Phobius"/>
    </source>
</evidence>
<sequence length="111" mass="12345">MLPAPYINEQSEEEMHYLSPEYHRQPIPHTHNTASNMNPTLIRSFSRSAARMSAANRASGSGMLNWFGYLFAVSGALGAGTLLVAYGNNANNSHIRNIFKNERSLTRTPHL</sequence>
<organism evidence="2 3">
    <name type="scientific">Zygosaccharomyces bailii (strain CLIB 213 / ATCC 58445 / CBS 680 / BCRC 21525 / NBRC 1098 / NCYC 1416 / NRRL Y-2227)</name>
    <dbReference type="NCBI Taxonomy" id="1333698"/>
    <lineage>
        <taxon>Eukaryota</taxon>
        <taxon>Fungi</taxon>
        <taxon>Dikarya</taxon>
        <taxon>Ascomycota</taxon>
        <taxon>Saccharomycotina</taxon>
        <taxon>Saccharomycetes</taxon>
        <taxon>Saccharomycetales</taxon>
        <taxon>Saccharomycetaceae</taxon>
        <taxon>Zygosaccharomyces</taxon>
    </lineage>
</organism>
<protein>
    <submittedName>
        <fullName evidence="2">ZYBA0S17-00672g1_1</fullName>
    </submittedName>
</protein>
<evidence type="ECO:0000313" key="2">
    <source>
        <dbReference type="EMBL" id="CDF91994.1"/>
    </source>
</evidence>
<name>A0A8J2TD13_ZYGB2</name>
<feature type="transmembrane region" description="Helical" evidence="1">
    <location>
        <begin position="66"/>
        <end position="86"/>
    </location>
</feature>
<proteinExistence type="predicted"/>
<dbReference type="AlphaFoldDB" id="A0A8J2TD13"/>
<dbReference type="OrthoDB" id="4065101at2759"/>
<keyword evidence="3" id="KW-1185">Reference proteome</keyword>
<dbReference type="Proteomes" id="UP000019375">
    <property type="component" value="Unassembled WGS sequence"/>
</dbReference>
<keyword evidence="1" id="KW-0812">Transmembrane</keyword>
<reference evidence="3" key="1">
    <citation type="journal article" date="2013" name="Genome Announc.">
        <title>Genome sequence of the food spoilage yeast Zygosaccharomyces bailii CLIB 213(T).</title>
        <authorList>
            <person name="Galeote V."/>
            <person name="Bigey F."/>
            <person name="Devillers H."/>
            <person name="Neuveglise C."/>
            <person name="Dequin S."/>
        </authorList>
    </citation>
    <scope>NUCLEOTIDE SEQUENCE [LARGE SCALE GENOMIC DNA]</scope>
    <source>
        <strain evidence="3">CLIB 213 / ATCC 58445 / CBS 680 / CCRC 21525 / NBRC 1098 / NCYC 1416 / NRRL Y-2227</strain>
    </source>
</reference>